<gene>
    <name evidence="2" type="ORF">TSPGSL018_3401</name>
</gene>
<dbReference type="Gene3D" id="3.30.565.10">
    <property type="entry name" value="Histidine kinase-like ATPase, C-terminal domain"/>
    <property type="match status" value="1"/>
</dbReference>
<reference evidence="2" key="1">
    <citation type="submission" date="2014-05" db="EMBL/GenBank/DDBJ databases">
        <title>The transcriptome of the halophilic microalga Tetraselmis sp. GSL018 isolated from the Great Salt Lake, Utah.</title>
        <authorList>
            <person name="Jinkerson R.E."/>
            <person name="D'Adamo S."/>
            <person name="Posewitz M.C."/>
        </authorList>
    </citation>
    <scope>NUCLEOTIDE SEQUENCE</scope>
    <source>
        <strain evidence="2">GSL018</strain>
    </source>
</reference>
<dbReference type="PANTHER" id="PTHR23336">
    <property type="entry name" value="ZINC FINGER CW-TYPE COILED-COIL DOMAIN PROTEIN 3"/>
    <property type="match status" value="1"/>
</dbReference>
<dbReference type="InterPro" id="IPR045261">
    <property type="entry name" value="MORC_ATPase"/>
</dbReference>
<feature type="non-terminal residue" evidence="2">
    <location>
        <position position="347"/>
    </location>
</feature>
<evidence type="ECO:0000256" key="1">
    <source>
        <dbReference type="SAM" id="MobiDB-lite"/>
    </source>
</evidence>
<dbReference type="SUPFAM" id="SSF55874">
    <property type="entry name" value="ATPase domain of HSP90 chaperone/DNA topoisomerase II/histidine kinase"/>
    <property type="match status" value="1"/>
</dbReference>
<dbReference type="EMBL" id="GBEZ01001564">
    <property type="protein sequence ID" value="JAC83421.1"/>
    <property type="molecule type" value="Transcribed_RNA"/>
</dbReference>
<dbReference type="Pfam" id="PF13589">
    <property type="entry name" value="HATPase_c_3"/>
    <property type="match status" value="1"/>
</dbReference>
<dbReference type="GO" id="GO:0005634">
    <property type="term" value="C:nucleus"/>
    <property type="evidence" value="ECO:0007669"/>
    <property type="project" value="TreeGrafter"/>
</dbReference>
<accession>A0A061SL18</accession>
<evidence type="ECO:0000313" key="2">
    <source>
        <dbReference type="EMBL" id="JAC83421.1"/>
    </source>
</evidence>
<dbReference type="PANTHER" id="PTHR23336:SF76">
    <property type="entry name" value="MORC S5 DOMAIN-CONTAINING PROTEIN"/>
    <property type="match status" value="1"/>
</dbReference>
<name>A0A061SL18_9CHLO</name>
<dbReference type="InterPro" id="IPR036890">
    <property type="entry name" value="HATPase_C_sf"/>
</dbReference>
<organism evidence="2">
    <name type="scientific">Tetraselmis sp. GSL018</name>
    <dbReference type="NCBI Taxonomy" id="582737"/>
    <lineage>
        <taxon>Eukaryota</taxon>
        <taxon>Viridiplantae</taxon>
        <taxon>Chlorophyta</taxon>
        <taxon>core chlorophytes</taxon>
        <taxon>Chlorodendrophyceae</taxon>
        <taxon>Chlorodendrales</taxon>
        <taxon>Chlorodendraceae</taxon>
        <taxon>Tetraselmis</taxon>
    </lineage>
</organism>
<proteinExistence type="predicted"/>
<sequence>MRVKRTHQDAVVPQPLADPVSGGSDGPSMAAPPRALEHSKSHPRMLRSNATSHVWPFGALAELVDNAQDSEAQAKTVSIRGENSSREGSLVIEDDGMGMTRPRLHCMLSFGFSNKEHVAGNVGRFGIGFKSGSMRLGDDVIVLTREEATVSFALLSQTFLIAEQADDILIPMLTWRIGDDGALEPILPASSEDWEWSVRVITKYSIYRSEAAMMEYVKSRRSHGTIITIFNLKKPFEFMFKNDDIILHADPGDAETGKQKHFHQERDGQQASLVVEEDHSLRKYLEILYLEPKVTIFLQGRQVKFRNPLDFLEIQRMEFGPYAPKLPNVSGEIKCWFGACPGAVGPF</sequence>
<feature type="region of interest" description="Disordered" evidence="1">
    <location>
        <begin position="1"/>
        <end position="45"/>
    </location>
</feature>
<dbReference type="AlphaFoldDB" id="A0A061SL18"/>
<protein>
    <submittedName>
        <fullName evidence="2">Morc family cw-type zinc finger protein 3</fullName>
    </submittedName>
</protein>
<dbReference type="GO" id="GO:0016887">
    <property type="term" value="F:ATP hydrolysis activity"/>
    <property type="evidence" value="ECO:0007669"/>
    <property type="project" value="InterPro"/>
</dbReference>